<sequence>MGSSGSSNKPKLGFLAGAIQLQVPIINSREDIDRQLKVITDTVKSMKSGYPGLELIIFPEYSLQGLNTKKWTTEEFICDIPGKESDAMADACKEAGVYGVFSIMERNPDPNKNPYNTAIIIDPNGEIILKYRKVFPWNPIEPWAPGNEGIPVCDGPGGSKLAVCICHDGMFPELAREAAYKGCNVYIRISGYSTIVNEQWKLTNAANAWHNLMYSISVNLAGYDNTFYYFGEGQVCNYDGTTLVQGDRNPNEIITAEIFPVLADNARKSWGLENNIYNLGARGYVAEPGGEKTTHFTYINDLANGTYKLPWDDEIEIKDGTIYGYPKEGGRF</sequence>
<proteinExistence type="predicted"/>
<evidence type="ECO:0000313" key="1">
    <source>
        <dbReference type="EMBL" id="QQK07013.1"/>
    </source>
</evidence>
<keyword evidence="2" id="KW-1185">Reference proteome</keyword>
<gene>
    <name evidence="1" type="ORF">JFY71_06600</name>
</gene>
<keyword evidence="1" id="KW-0378">Hydrolase</keyword>
<organism evidence="1 2">
    <name type="scientific">Miniphocaeibacter halophilus</name>
    <dbReference type="NCBI Taxonomy" id="2931922"/>
    <lineage>
        <taxon>Bacteria</taxon>
        <taxon>Bacillati</taxon>
        <taxon>Bacillota</taxon>
        <taxon>Tissierellia</taxon>
        <taxon>Tissierellales</taxon>
        <taxon>Peptoniphilaceae</taxon>
        <taxon>Miniphocaeibacter</taxon>
    </lineage>
</organism>
<dbReference type="EC" id="3.5.1.49" evidence="1"/>
<accession>A0AC61MUH0</accession>
<name>A0AC61MUH0_9FIRM</name>
<protein>
    <submittedName>
        <fullName evidence="1">Formamidase</fullName>
        <ecNumber evidence="1">3.5.1.49</ecNumber>
    </submittedName>
</protein>
<dbReference type="Proteomes" id="UP000595814">
    <property type="component" value="Chromosome"/>
</dbReference>
<dbReference type="EMBL" id="CP066744">
    <property type="protein sequence ID" value="QQK07013.1"/>
    <property type="molecule type" value="Genomic_DNA"/>
</dbReference>
<evidence type="ECO:0000313" key="2">
    <source>
        <dbReference type="Proteomes" id="UP000595814"/>
    </source>
</evidence>
<reference evidence="1 2" key="1">
    <citation type="journal article" date="2022" name="Int. J. Syst. Evol. Microbiol.">
        <title>Miniphocaeibacter halophilus sp. nov., an ammonium-tolerant acetate-producing bacterium isolated from a biogas system.</title>
        <authorList>
            <person name="Schnurer A."/>
            <person name="Singh A."/>
            <person name="Bi S."/>
            <person name="Qiao W."/>
            <person name="Westerholm M."/>
        </authorList>
    </citation>
    <scope>NUCLEOTIDE SEQUENCE [LARGE SCALE GENOMIC DNA]</scope>
    <source>
        <strain evidence="1 2">AMB_01</strain>
    </source>
</reference>